<evidence type="ECO:0000313" key="4">
    <source>
        <dbReference type="Proteomes" id="UP000295447"/>
    </source>
</evidence>
<evidence type="ECO:0000259" key="2">
    <source>
        <dbReference type="Pfam" id="PF13577"/>
    </source>
</evidence>
<dbReference type="Gene3D" id="3.10.450.50">
    <property type="match status" value="2"/>
</dbReference>
<dbReference type="AlphaFoldDB" id="A0A4R7ZTL3"/>
<protein>
    <submittedName>
        <fullName evidence="3">SnoaL-like protein</fullName>
    </submittedName>
</protein>
<dbReference type="EMBL" id="SODF01000001">
    <property type="protein sequence ID" value="TDW21367.1"/>
    <property type="molecule type" value="Genomic_DNA"/>
</dbReference>
<dbReference type="Proteomes" id="UP000295447">
    <property type="component" value="Unassembled WGS sequence"/>
</dbReference>
<evidence type="ECO:0000256" key="1">
    <source>
        <dbReference type="SAM" id="MobiDB-lite"/>
    </source>
</evidence>
<evidence type="ECO:0000313" key="3">
    <source>
        <dbReference type="EMBL" id="TDW21367.1"/>
    </source>
</evidence>
<feature type="domain" description="SnoaL-like" evidence="2">
    <location>
        <begin position="168"/>
        <end position="288"/>
    </location>
</feature>
<dbReference type="Pfam" id="PF13577">
    <property type="entry name" value="SnoaL_4"/>
    <property type="match status" value="2"/>
</dbReference>
<feature type="domain" description="SnoaL-like" evidence="2">
    <location>
        <begin position="5"/>
        <end position="131"/>
    </location>
</feature>
<reference evidence="3 4" key="1">
    <citation type="submission" date="2019-03" db="EMBL/GenBank/DDBJ databases">
        <title>Genomic Encyclopedia of Type Strains, Phase III (KMG-III): the genomes of soil and plant-associated and newly described type strains.</title>
        <authorList>
            <person name="Whitman W."/>
        </authorList>
    </citation>
    <scope>NUCLEOTIDE SEQUENCE [LARGE SCALE GENOMIC DNA]</scope>
    <source>
        <strain evidence="3 4">VKM Ac-2570</strain>
    </source>
</reference>
<organism evidence="3 4">
    <name type="scientific">Kribbella kalugense</name>
    <dbReference type="NCBI Taxonomy" id="2512221"/>
    <lineage>
        <taxon>Bacteria</taxon>
        <taxon>Bacillati</taxon>
        <taxon>Actinomycetota</taxon>
        <taxon>Actinomycetes</taxon>
        <taxon>Propionibacteriales</taxon>
        <taxon>Kribbellaceae</taxon>
        <taxon>Kribbella</taxon>
    </lineage>
</organism>
<dbReference type="SUPFAM" id="SSF54427">
    <property type="entry name" value="NTF2-like"/>
    <property type="match status" value="2"/>
</dbReference>
<proteinExistence type="predicted"/>
<dbReference type="RefSeq" id="WP_134114357.1">
    <property type="nucleotide sequence ID" value="NZ_SODF01000001.1"/>
</dbReference>
<dbReference type="OrthoDB" id="1492465at2"/>
<name>A0A4R7ZTL3_9ACTN</name>
<comment type="caution">
    <text evidence="3">The sequence shown here is derived from an EMBL/GenBank/DDBJ whole genome shotgun (WGS) entry which is preliminary data.</text>
</comment>
<keyword evidence="4" id="KW-1185">Reference proteome</keyword>
<sequence length="336" mass="37661">MSGDRLRDRREIQELLARRATASDRRDPEAMLACHTDDSTDDHGSGRESARTFIERMAATSYRDPDNGPQKHMIGNVLVDFVDDDVALVESYHLAYHRHGVQTGPSDNLIAGRYLDKVRKVDGQWLIADRTVVYDWSRTAAATDPTRSPGATSVVDLKERTPMELADLIAKQEITEVLYRRARAGDRRDHALALSCYHEGATEEHEGFTGPAADFILEHSAYAPGKTPPTSSLVHLIANVLIELDGDEAAVESYHLCFMTGGGTDTTISGRYLDRFARRNGRWAIAHRQVVFDWSRTEPGAERFWDRYPDQSKIAFGRLGPEDPLYGMVEREVTDA</sequence>
<feature type="region of interest" description="Disordered" evidence="1">
    <location>
        <begin position="17"/>
        <end position="48"/>
    </location>
</feature>
<gene>
    <name evidence="3" type="ORF">EV650_0187</name>
</gene>
<dbReference type="CDD" id="cd00531">
    <property type="entry name" value="NTF2_like"/>
    <property type="match status" value="1"/>
</dbReference>
<dbReference type="InterPro" id="IPR037401">
    <property type="entry name" value="SnoaL-like"/>
</dbReference>
<accession>A0A4R7ZTL3</accession>
<dbReference type="InterPro" id="IPR032710">
    <property type="entry name" value="NTF2-like_dom_sf"/>
</dbReference>